<feature type="region of interest" description="Disordered" evidence="1">
    <location>
        <begin position="248"/>
        <end position="275"/>
    </location>
</feature>
<name>A0A167IDN5_9HYPO</name>
<evidence type="ECO:0000259" key="2">
    <source>
        <dbReference type="Pfam" id="PF22893"/>
    </source>
</evidence>
<dbReference type="Proteomes" id="UP000076863">
    <property type="component" value="Unassembled WGS sequence"/>
</dbReference>
<dbReference type="Pfam" id="PF22893">
    <property type="entry name" value="ULD_2"/>
    <property type="match status" value="1"/>
</dbReference>
<dbReference type="EMBL" id="AZHA01000004">
    <property type="protein sequence ID" value="OAA48961.1"/>
    <property type="molecule type" value="Genomic_DNA"/>
</dbReference>
<reference evidence="3 4" key="1">
    <citation type="journal article" date="2016" name="Genome Biol. Evol.">
        <title>Divergent and convergent evolution of fungal pathogenicity.</title>
        <authorList>
            <person name="Shang Y."/>
            <person name="Xiao G."/>
            <person name="Zheng P."/>
            <person name="Cen K."/>
            <person name="Zhan S."/>
            <person name="Wang C."/>
        </authorList>
    </citation>
    <scope>NUCLEOTIDE SEQUENCE [LARGE SCALE GENOMIC DNA]</scope>
    <source>
        <strain evidence="3 4">RCEF 3172</strain>
    </source>
</reference>
<accession>A0A167IDN5</accession>
<gene>
    <name evidence="3" type="ORF">BBO_02006</name>
</gene>
<dbReference type="OrthoDB" id="5431013at2759"/>
<feature type="region of interest" description="Disordered" evidence="1">
    <location>
        <begin position="791"/>
        <end position="822"/>
    </location>
</feature>
<feature type="domain" description="Ubiquitin-like" evidence="2">
    <location>
        <begin position="509"/>
        <end position="580"/>
    </location>
</feature>
<dbReference type="AlphaFoldDB" id="A0A167IDN5"/>
<evidence type="ECO:0000313" key="4">
    <source>
        <dbReference type="Proteomes" id="UP000076863"/>
    </source>
</evidence>
<protein>
    <recommendedName>
        <fullName evidence="2">Ubiquitin-like domain-containing protein</fullName>
    </recommendedName>
</protein>
<comment type="caution">
    <text evidence="3">The sequence shown here is derived from an EMBL/GenBank/DDBJ whole genome shotgun (WGS) entry which is preliminary data.</text>
</comment>
<proteinExistence type="predicted"/>
<evidence type="ECO:0000256" key="1">
    <source>
        <dbReference type="SAM" id="MobiDB-lite"/>
    </source>
</evidence>
<dbReference type="InterPro" id="IPR054464">
    <property type="entry name" value="ULD_fung"/>
</dbReference>
<organism evidence="3 4">
    <name type="scientific">Beauveria brongniartii RCEF 3172</name>
    <dbReference type="NCBI Taxonomy" id="1081107"/>
    <lineage>
        <taxon>Eukaryota</taxon>
        <taxon>Fungi</taxon>
        <taxon>Dikarya</taxon>
        <taxon>Ascomycota</taxon>
        <taxon>Pezizomycotina</taxon>
        <taxon>Sordariomycetes</taxon>
        <taxon>Hypocreomycetidae</taxon>
        <taxon>Hypocreales</taxon>
        <taxon>Cordycipitaceae</taxon>
        <taxon>Beauveria</taxon>
        <taxon>Beauveria brongniartii</taxon>
    </lineage>
</organism>
<feature type="region of interest" description="Disordered" evidence="1">
    <location>
        <begin position="349"/>
        <end position="372"/>
    </location>
</feature>
<keyword evidence="4" id="KW-1185">Reference proteome</keyword>
<sequence length="902" mass="98969">MLTNITDPLTAAGSILHIVTTGVQLATTLQTYMELAREAEHELHDIVFDVNATAAALKQLHTIIDADRDLSDRTVAVFKDDGVREVEMLALKCHAIYNNVAMLIQRASHSFSADADRDRSSSSIPAAAAVAVADQAALDPTTLRPLTLMGKLRWPWLRPRILRCREQLNWLKVSLLFTLQIANIAQWQMSGKRHAETSCEVELRQQTARQLQKRRNSMLRGFAGIEAEEGTQDGLQRPESVLGVVFTTTKESTEEKSTTPTSDLDGPRQQRSTTYCTPIGAENSRADVNTHPTTSRSLMSEQGLPEIRDASVLPKFPNGRLDAFAITAAPTTTFLAKRSVPAPGEAAVAQSGNLSRHPPALKPTANTRSGEPSVIVNQLPSYLNHWADRVFGRQSKYRSDKQSTTLEAYIAENLGRDVPIKVPFGHERLMFGLDKVLKDWRGDQWSNYLAASPLTRLALDAISEAARKASSHEKTCLAFKEYSTQGLPTPFMLVFFSLEKAKDPVILSFNGHRFSIPFAACQTLHSMEERIREVCCSSFVSSSLPTFIAEKRYEFADKNDNIILPSFLIESIQPGMELSLLPRRMFIETPSEADTRQISTMTREPMLHKPTSHLERRGWSDTLEHREQVEAGESGDPFSACLSMDVPKREKAPISVRLRSALGRIPYEAEGYLWSLGWKVDLRWMYRPRGQRMDDEPSIHCDSANAAVMLNAQPYNNPAAAQSHDVLPSLPMNYMGYAPPAPPGPPPAPVPGPVTGYPPGLLGPAETDNCYNTHEGNRTFANTPVMLIPGLESSGEAPPCLPPPIEPAGDGSGPGPQSRPSTMPKHWDLPSVAPTLTGPAFPCSTNGVDSEVQSVDDDLDLDVLDVGVEIIKGDMSIDKWLEQMTNVGCAGNAAIVTAELSG</sequence>
<evidence type="ECO:0000313" key="3">
    <source>
        <dbReference type="EMBL" id="OAA48961.1"/>
    </source>
</evidence>